<keyword evidence="5 6" id="KW-0472">Membrane</keyword>
<feature type="transmembrane region" description="Helical" evidence="6">
    <location>
        <begin position="144"/>
        <end position="162"/>
    </location>
</feature>
<comment type="caution">
    <text evidence="8">The sequence shown here is derived from an EMBL/GenBank/DDBJ whole genome shotgun (WGS) entry which is preliminary data.</text>
</comment>
<feature type="transmembrane region" description="Helical" evidence="6">
    <location>
        <begin position="375"/>
        <end position="399"/>
    </location>
</feature>
<dbReference type="InterPro" id="IPR050814">
    <property type="entry name" value="Myo-inositol_Transporter"/>
</dbReference>
<evidence type="ECO:0000256" key="3">
    <source>
        <dbReference type="ARBA" id="ARBA00022692"/>
    </source>
</evidence>
<reference evidence="8" key="2">
    <citation type="submission" date="2020-09" db="EMBL/GenBank/DDBJ databases">
        <authorList>
            <person name="Sun Q."/>
            <person name="Zhou Y."/>
        </authorList>
    </citation>
    <scope>NUCLEOTIDE SEQUENCE</scope>
    <source>
        <strain evidence="8">CGMCC 4.7372</strain>
    </source>
</reference>
<evidence type="ECO:0000259" key="7">
    <source>
        <dbReference type="PROSITE" id="PS50850"/>
    </source>
</evidence>
<protein>
    <recommendedName>
        <fullName evidence="7">Major facilitator superfamily (MFS) profile domain-containing protein</fullName>
    </recommendedName>
</protein>
<proteinExistence type="predicted"/>
<keyword evidence="4 6" id="KW-1133">Transmembrane helix</keyword>
<dbReference type="InterPro" id="IPR020846">
    <property type="entry name" value="MFS_dom"/>
</dbReference>
<feature type="transmembrane region" description="Helical" evidence="6">
    <location>
        <begin position="230"/>
        <end position="253"/>
    </location>
</feature>
<feature type="transmembrane region" description="Helical" evidence="6">
    <location>
        <begin position="339"/>
        <end position="363"/>
    </location>
</feature>
<evidence type="ECO:0000256" key="4">
    <source>
        <dbReference type="ARBA" id="ARBA00022989"/>
    </source>
</evidence>
<keyword evidence="9" id="KW-1185">Reference proteome</keyword>
<sequence length="446" mass="48383">MIPPRGARPLTAASAPLAPAAAEDGAPIRCPDGGAILLIGCAGGASATVPVYLAETAPRSIRGTLVGIDQLMIVTGQFLAFAINAAIARITGGPEATITSVEPGTTVRIDGVEQAVEVGKSYSWDVLKGVQDAIAVDGGTGSTWRYMLVICSIPAVALWLGMRMMPESSRWHASQARYIQAIAELKRVRKPDDDIAGEIDEMIMLNRREAGTEHWSLSRCFQIRWTRKPLVIGVLVGVFNQTTGVNTMMYYAPKILQSAGFGTESAITLTVLTGIASVLGSSLGLWLLLRFSRRGVLLGGTIGLTVMLWVMTAVFLFGINPHRDDAGNIVDTMPTMIPYLVVTVIIFYMLFMQGGNAPGTWVIMSELFPARMRGAAMGFAVLCLWVVNAIITFLFPIMMDKLGPVITYLAFSLINVIAVIYMYRNVPETKHSSLEELEEEFQRRYA</sequence>
<evidence type="ECO:0000256" key="2">
    <source>
        <dbReference type="ARBA" id="ARBA00022448"/>
    </source>
</evidence>
<evidence type="ECO:0000313" key="8">
    <source>
        <dbReference type="EMBL" id="GGO96588.1"/>
    </source>
</evidence>
<dbReference type="PROSITE" id="PS50850">
    <property type="entry name" value="MFS"/>
    <property type="match status" value="1"/>
</dbReference>
<dbReference type="OrthoDB" id="4008739at2"/>
<evidence type="ECO:0000256" key="6">
    <source>
        <dbReference type="SAM" id="Phobius"/>
    </source>
</evidence>
<dbReference type="PANTHER" id="PTHR48020:SF12">
    <property type="entry name" value="PROTON MYO-INOSITOL COTRANSPORTER"/>
    <property type="match status" value="1"/>
</dbReference>
<reference evidence="8" key="1">
    <citation type="journal article" date="2014" name="Int. J. Syst. Evol. Microbiol.">
        <title>Complete genome sequence of Corynebacterium casei LMG S-19264T (=DSM 44701T), isolated from a smear-ripened cheese.</title>
        <authorList>
            <consortium name="US DOE Joint Genome Institute (JGI-PGF)"/>
            <person name="Walter F."/>
            <person name="Albersmeier A."/>
            <person name="Kalinowski J."/>
            <person name="Ruckert C."/>
        </authorList>
    </citation>
    <scope>NUCLEOTIDE SEQUENCE</scope>
    <source>
        <strain evidence="8">CGMCC 4.7372</strain>
    </source>
</reference>
<organism evidence="8 9">
    <name type="scientific">Actinomyces gaoshouyii</name>
    <dbReference type="NCBI Taxonomy" id="1960083"/>
    <lineage>
        <taxon>Bacteria</taxon>
        <taxon>Bacillati</taxon>
        <taxon>Actinomycetota</taxon>
        <taxon>Actinomycetes</taxon>
        <taxon>Actinomycetales</taxon>
        <taxon>Actinomycetaceae</taxon>
        <taxon>Actinomyces</taxon>
    </lineage>
</organism>
<keyword evidence="3 6" id="KW-0812">Transmembrane</keyword>
<dbReference type="Pfam" id="PF00083">
    <property type="entry name" value="Sugar_tr"/>
    <property type="match status" value="2"/>
</dbReference>
<comment type="subcellular location">
    <subcellularLocation>
        <location evidence="1">Cell membrane</location>
        <topology evidence="1">Multi-pass membrane protein</topology>
    </subcellularLocation>
</comment>
<dbReference type="AlphaFoldDB" id="A0A8H9H888"/>
<feature type="domain" description="Major facilitator superfamily (MFS) profile" evidence="7">
    <location>
        <begin position="1"/>
        <end position="430"/>
    </location>
</feature>
<feature type="transmembrane region" description="Helical" evidence="6">
    <location>
        <begin position="265"/>
        <end position="289"/>
    </location>
</feature>
<name>A0A8H9H888_9ACTO</name>
<dbReference type="PANTHER" id="PTHR48020">
    <property type="entry name" value="PROTON MYO-INOSITOL COTRANSPORTER"/>
    <property type="match status" value="1"/>
</dbReference>
<evidence type="ECO:0000256" key="1">
    <source>
        <dbReference type="ARBA" id="ARBA00004651"/>
    </source>
</evidence>
<dbReference type="InterPro" id="IPR003663">
    <property type="entry name" value="Sugar/inositol_transpt"/>
</dbReference>
<evidence type="ECO:0000313" key="9">
    <source>
        <dbReference type="Proteomes" id="UP000614239"/>
    </source>
</evidence>
<dbReference type="SUPFAM" id="SSF103473">
    <property type="entry name" value="MFS general substrate transporter"/>
    <property type="match status" value="1"/>
</dbReference>
<dbReference type="GO" id="GO:0005886">
    <property type="term" value="C:plasma membrane"/>
    <property type="evidence" value="ECO:0007669"/>
    <property type="project" value="UniProtKB-SubCell"/>
</dbReference>
<feature type="transmembrane region" description="Helical" evidence="6">
    <location>
        <begin position="296"/>
        <end position="319"/>
    </location>
</feature>
<dbReference type="Gene3D" id="1.20.1250.20">
    <property type="entry name" value="MFS general substrate transporter like domains"/>
    <property type="match status" value="2"/>
</dbReference>
<dbReference type="RefSeq" id="WP_158082811.1">
    <property type="nucleotide sequence ID" value="NZ_BMNJ01000002.1"/>
</dbReference>
<dbReference type="GO" id="GO:0022857">
    <property type="term" value="F:transmembrane transporter activity"/>
    <property type="evidence" value="ECO:0007669"/>
    <property type="project" value="InterPro"/>
</dbReference>
<evidence type="ECO:0000256" key="5">
    <source>
        <dbReference type="ARBA" id="ARBA00023136"/>
    </source>
</evidence>
<accession>A0A8H9H888</accession>
<keyword evidence="2" id="KW-0813">Transport</keyword>
<dbReference type="EMBL" id="BMNJ01000002">
    <property type="protein sequence ID" value="GGO96588.1"/>
    <property type="molecule type" value="Genomic_DNA"/>
</dbReference>
<dbReference type="Proteomes" id="UP000614239">
    <property type="component" value="Unassembled WGS sequence"/>
</dbReference>
<dbReference type="InterPro" id="IPR036259">
    <property type="entry name" value="MFS_trans_sf"/>
</dbReference>
<feature type="transmembrane region" description="Helical" evidence="6">
    <location>
        <begin position="405"/>
        <end position="423"/>
    </location>
</feature>
<gene>
    <name evidence="8" type="ORF">GCM10011612_07140</name>
</gene>
<dbReference type="InterPro" id="IPR005828">
    <property type="entry name" value="MFS_sugar_transport-like"/>
</dbReference>
<dbReference type="PRINTS" id="PR00171">
    <property type="entry name" value="SUGRTRNSPORT"/>
</dbReference>